<feature type="signal peptide" evidence="2">
    <location>
        <begin position="1"/>
        <end position="31"/>
    </location>
</feature>
<dbReference type="Gene3D" id="2.60.40.10">
    <property type="entry name" value="Immunoglobulins"/>
    <property type="match status" value="1"/>
</dbReference>
<dbReference type="Proteomes" id="UP000598146">
    <property type="component" value="Unassembled WGS sequence"/>
</dbReference>
<protein>
    <recommendedName>
        <fullName evidence="5">PKD domain-containing protein</fullName>
    </recommendedName>
</protein>
<dbReference type="EMBL" id="JADQTO010000004">
    <property type="protein sequence ID" value="MBG0561562.1"/>
    <property type="molecule type" value="Genomic_DNA"/>
</dbReference>
<sequence length="416" mass="43298">MNPRLSRPLLAALVSGALVAGGAIYTSPASAGTPLKAPVATESDTPVPPSDAPPSVAPPSVAPPSVAPPSDAPPSVAPPSVAPPSVAPPSVAPPSVVPSSGNPSTPDTIKPTGSFKLNLASIWIGQSVAFSQTTVTDNAGAANVARTINWGDGTTTVLAAGVNVATKTYTRAGKFTVTELLVDKANNSTTLTGPVVSVVVPGKFSLSKSTVYQGVPFNVNVSKLPVGTTSFRVDWGDGTYSGHKAKNGAVTGFILYFEGNPANSKISGKRVVRVRLFNKNGGSSYINAGTINVLRDPYLPLLKITKPSKPSKVSSWRTVRGTASDKHSGLFEVGATAIRVVNGKTYCMTSKTKWKRYTTDNSFNKNCKYFKVKVTKGKWSLKLPSGLTKGHIVVSAYAVDFADNSTVKVRQAKLTS</sequence>
<dbReference type="GO" id="GO:0005975">
    <property type="term" value="P:carbohydrate metabolic process"/>
    <property type="evidence" value="ECO:0007669"/>
    <property type="project" value="UniProtKB-ARBA"/>
</dbReference>
<gene>
    <name evidence="3" type="ORF">I4J89_08820</name>
</gene>
<feature type="compositionally biased region" description="Pro residues" evidence="1">
    <location>
        <begin position="46"/>
        <end position="96"/>
    </location>
</feature>
<keyword evidence="4" id="KW-1185">Reference proteome</keyword>
<feature type="chain" id="PRO_5037244028" description="PKD domain-containing protein" evidence="2">
    <location>
        <begin position="32"/>
        <end position="416"/>
    </location>
</feature>
<comment type="caution">
    <text evidence="3">The sequence shown here is derived from an EMBL/GenBank/DDBJ whole genome shotgun (WGS) entry which is preliminary data.</text>
</comment>
<dbReference type="PANTHER" id="PTHR24216">
    <property type="entry name" value="PAXILLIN-RELATED"/>
    <property type="match status" value="1"/>
</dbReference>
<evidence type="ECO:0000313" key="4">
    <source>
        <dbReference type="Proteomes" id="UP000598146"/>
    </source>
</evidence>
<organism evidence="3 4">
    <name type="scientific">Actinoplanes aureus</name>
    <dbReference type="NCBI Taxonomy" id="2792083"/>
    <lineage>
        <taxon>Bacteria</taxon>
        <taxon>Bacillati</taxon>
        <taxon>Actinomycetota</taxon>
        <taxon>Actinomycetes</taxon>
        <taxon>Micromonosporales</taxon>
        <taxon>Micromonosporaceae</taxon>
        <taxon>Actinoplanes</taxon>
    </lineage>
</organism>
<dbReference type="SUPFAM" id="SSF49299">
    <property type="entry name" value="PKD domain"/>
    <property type="match status" value="1"/>
</dbReference>
<evidence type="ECO:0000256" key="2">
    <source>
        <dbReference type="SAM" id="SignalP"/>
    </source>
</evidence>
<proteinExistence type="predicted"/>
<name>A0A931C6I5_9ACTN</name>
<evidence type="ECO:0000256" key="1">
    <source>
        <dbReference type="SAM" id="MobiDB-lite"/>
    </source>
</evidence>
<accession>A0A931C6I5</accession>
<feature type="region of interest" description="Disordered" evidence="1">
    <location>
        <begin position="28"/>
        <end position="110"/>
    </location>
</feature>
<keyword evidence="2" id="KW-0732">Signal</keyword>
<dbReference type="RefSeq" id="WP_196413385.1">
    <property type="nucleotide sequence ID" value="NZ_JADQTO010000004.1"/>
</dbReference>
<reference evidence="3" key="1">
    <citation type="submission" date="2020-11" db="EMBL/GenBank/DDBJ databases">
        <title>Isolation and identification of active actinomycetes.</title>
        <authorList>
            <person name="Sun X."/>
        </authorList>
    </citation>
    <scope>NUCLEOTIDE SEQUENCE</scope>
    <source>
        <strain evidence="3">NEAU-A11</strain>
    </source>
</reference>
<dbReference type="AlphaFoldDB" id="A0A931C6I5"/>
<evidence type="ECO:0000313" key="3">
    <source>
        <dbReference type="EMBL" id="MBG0561562.1"/>
    </source>
</evidence>
<dbReference type="PANTHER" id="PTHR24216:SF65">
    <property type="entry name" value="PAXILLIN-LIKE PROTEIN 1"/>
    <property type="match status" value="1"/>
</dbReference>
<evidence type="ECO:0008006" key="5">
    <source>
        <dbReference type="Google" id="ProtNLM"/>
    </source>
</evidence>
<dbReference type="InterPro" id="IPR035986">
    <property type="entry name" value="PKD_dom_sf"/>
</dbReference>
<dbReference type="InterPro" id="IPR013783">
    <property type="entry name" value="Ig-like_fold"/>
</dbReference>